<evidence type="ECO:0000256" key="5">
    <source>
        <dbReference type="ARBA" id="ARBA00022705"/>
    </source>
</evidence>
<evidence type="ECO:0000256" key="1">
    <source>
        <dbReference type="ARBA" id="ARBA00012417"/>
    </source>
</evidence>
<dbReference type="EC" id="2.7.7.7" evidence="1"/>
<dbReference type="NCBIfam" id="TIGR00678">
    <property type="entry name" value="holB"/>
    <property type="match status" value="1"/>
</dbReference>
<evidence type="ECO:0000256" key="3">
    <source>
        <dbReference type="ARBA" id="ARBA00022679"/>
    </source>
</evidence>
<protein>
    <recommendedName>
        <fullName evidence="2">DNA polymerase III subunit delta'</fullName>
        <ecNumber evidence="1">2.7.7.7</ecNumber>
    </recommendedName>
</protein>
<dbReference type="Gene3D" id="3.40.50.300">
    <property type="entry name" value="P-loop containing nucleotide triphosphate hydrolases"/>
    <property type="match status" value="1"/>
</dbReference>
<dbReference type="EMBL" id="OUNR01000017">
    <property type="protein sequence ID" value="SPP65547.1"/>
    <property type="molecule type" value="Genomic_DNA"/>
</dbReference>
<keyword evidence="6" id="KW-0239">DNA-directed DNA polymerase</keyword>
<dbReference type="PANTHER" id="PTHR11669">
    <property type="entry name" value="REPLICATION FACTOR C / DNA POLYMERASE III GAMMA-TAU SUBUNIT"/>
    <property type="match status" value="1"/>
</dbReference>
<keyword evidence="5" id="KW-0235">DNA replication</keyword>
<dbReference type="InterPro" id="IPR050238">
    <property type="entry name" value="DNA_Rep/Repair_Clamp_Loader"/>
</dbReference>
<dbReference type="FunCoup" id="A0A330L6N3">
    <property type="interactions" value="161"/>
</dbReference>
<evidence type="ECO:0000313" key="9">
    <source>
        <dbReference type="EMBL" id="SPP65547.1"/>
    </source>
</evidence>
<dbReference type="SUPFAM" id="SSF52540">
    <property type="entry name" value="P-loop containing nucleoside triphosphate hydrolases"/>
    <property type="match status" value="1"/>
</dbReference>
<evidence type="ECO:0000313" key="10">
    <source>
        <dbReference type="Proteomes" id="UP000248168"/>
    </source>
</evidence>
<dbReference type="Pfam" id="PF13177">
    <property type="entry name" value="DNA_pol3_delta2"/>
    <property type="match status" value="1"/>
</dbReference>
<dbReference type="PANTHER" id="PTHR11669:SF8">
    <property type="entry name" value="DNA POLYMERASE III SUBUNIT DELTA"/>
    <property type="match status" value="1"/>
</dbReference>
<dbReference type="InterPro" id="IPR004622">
    <property type="entry name" value="DNA_pol_HolB"/>
</dbReference>
<gene>
    <name evidence="9" type="primary">holB</name>
    <name evidence="9" type="ORF">NITLEN_40020</name>
</gene>
<keyword evidence="3 9" id="KW-0808">Transferase</keyword>
<dbReference type="RefSeq" id="WP_181416826.1">
    <property type="nucleotide sequence ID" value="NZ_OUNR01000017.1"/>
</dbReference>
<keyword evidence="10" id="KW-1185">Reference proteome</keyword>
<evidence type="ECO:0000256" key="4">
    <source>
        <dbReference type="ARBA" id="ARBA00022695"/>
    </source>
</evidence>
<comment type="catalytic activity">
    <reaction evidence="7">
        <text>DNA(n) + a 2'-deoxyribonucleoside 5'-triphosphate = DNA(n+1) + diphosphate</text>
        <dbReference type="Rhea" id="RHEA:22508"/>
        <dbReference type="Rhea" id="RHEA-COMP:17339"/>
        <dbReference type="Rhea" id="RHEA-COMP:17340"/>
        <dbReference type="ChEBI" id="CHEBI:33019"/>
        <dbReference type="ChEBI" id="CHEBI:61560"/>
        <dbReference type="ChEBI" id="CHEBI:173112"/>
        <dbReference type="EC" id="2.7.7.7"/>
    </reaction>
</comment>
<reference evidence="10" key="1">
    <citation type="submission" date="2018-04" db="EMBL/GenBank/DDBJ databases">
        <authorList>
            <person name="Lucker S."/>
            <person name="Sakoula D."/>
        </authorList>
    </citation>
    <scope>NUCLEOTIDE SEQUENCE [LARGE SCALE GENOMIC DNA]</scope>
</reference>
<dbReference type="InterPro" id="IPR027417">
    <property type="entry name" value="P-loop_NTPase"/>
</dbReference>
<dbReference type="GO" id="GO:0008408">
    <property type="term" value="F:3'-5' exonuclease activity"/>
    <property type="evidence" value="ECO:0007669"/>
    <property type="project" value="InterPro"/>
</dbReference>
<feature type="domain" description="DNA polymerase III delta subunit C-terminal" evidence="8">
    <location>
        <begin position="237"/>
        <end position="329"/>
    </location>
</feature>
<accession>A0A330L6N3</accession>
<evidence type="ECO:0000256" key="6">
    <source>
        <dbReference type="ARBA" id="ARBA00022932"/>
    </source>
</evidence>
<dbReference type="GO" id="GO:0006261">
    <property type="term" value="P:DNA-templated DNA replication"/>
    <property type="evidence" value="ECO:0007669"/>
    <property type="project" value="TreeGrafter"/>
</dbReference>
<dbReference type="InParanoid" id="A0A330L6N3"/>
<evidence type="ECO:0000259" key="8">
    <source>
        <dbReference type="Pfam" id="PF09115"/>
    </source>
</evidence>
<dbReference type="InterPro" id="IPR015199">
    <property type="entry name" value="DNA_pol_III_delta_C"/>
</dbReference>
<evidence type="ECO:0000256" key="2">
    <source>
        <dbReference type="ARBA" id="ARBA00014363"/>
    </source>
</evidence>
<organism evidence="9 10">
    <name type="scientific">Nitrospira lenta</name>
    <dbReference type="NCBI Taxonomy" id="1436998"/>
    <lineage>
        <taxon>Bacteria</taxon>
        <taxon>Pseudomonadati</taxon>
        <taxon>Nitrospirota</taxon>
        <taxon>Nitrospiria</taxon>
        <taxon>Nitrospirales</taxon>
        <taxon>Nitrospiraceae</taxon>
        <taxon>Nitrospira</taxon>
    </lineage>
</organism>
<dbReference type="GO" id="GO:0009360">
    <property type="term" value="C:DNA polymerase III complex"/>
    <property type="evidence" value="ECO:0007669"/>
    <property type="project" value="InterPro"/>
</dbReference>
<evidence type="ECO:0000256" key="7">
    <source>
        <dbReference type="ARBA" id="ARBA00049244"/>
    </source>
</evidence>
<dbReference type="AlphaFoldDB" id="A0A330L6N3"/>
<dbReference type="GO" id="GO:0003677">
    <property type="term" value="F:DNA binding"/>
    <property type="evidence" value="ECO:0007669"/>
    <property type="project" value="InterPro"/>
</dbReference>
<dbReference type="GO" id="GO:0003887">
    <property type="term" value="F:DNA-directed DNA polymerase activity"/>
    <property type="evidence" value="ECO:0007669"/>
    <property type="project" value="UniProtKB-KW"/>
</dbReference>
<keyword evidence="4 9" id="KW-0548">Nucleotidyltransferase</keyword>
<name>A0A330L6N3_9BACT</name>
<sequence>MPFRDITGHEHPIAVLQAAVAHGRLGHAYLFHGENAIGKRLTAIHLVQALNCEQPPSPGVLDSCGACRACLQIVARTHPDFISIDPDRELANPAIKIEQVREIEQQFVYRPLMGERKICLIDEADRMTIGAANALLKTLEEPPGHALFLLITSRPNALPITIRSRCQQLRFSTPARTQVEAAVILTRELPPADARLLALVTEGRIGEALTQDVAALREWQKDCLAIVAPTTLRSISAILTLSESLAKSDRGIETLTWLSRWVRDLLFVHVGGDQDQILHLEQIDQLQEYARTTDLTLLLELVKEIERTQQNATRNLNLHMALESCLLKLREALGLAPAGTPA</sequence>
<dbReference type="Pfam" id="PF09115">
    <property type="entry name" value="DNApol3-delta_C"/>
    <property type="match status" value="1"/>
</dbReference>
<proteinExistence type="predicted"/>
<dbReference type="Proteomes" id="UP000248168">
    <property type="component" value="Unassembled WGS sequence"/>
</dbReference>